<evidence type="ECO:0000313" key="1">
    <source>
        <dbReference type="EMBL" id="MFC3833973.1"/>
    </source>
</evidence>
<gene>
    <name evidence="1" type="ORF">ACFOSB_13990</name>
</gene>
<organism evidence="1 2">
    <name type="scientific">Deinococcus rufus</name>
    <dbReference type="NCBI Taxonomy" id="2136097"/>
    <lineage>
        <taxon>Bacteria</taxon>
        <taxon>Thermotogati</taxon>
        <taxon>Deinococcota</taxon>
        <taxon>Deinococci</taxon>
        <taxon>Deinococcales</taxon>
        <taxon>Deinococcaceae</taxon>
        <taxon>Deinococcus</taxon>
    </lineage>
</organism>
<name>A0ABV7ZA99_9DEIO</name>
<reference evidence="2" key="1">
    <citation type="journal article" date="2019" name="Int. J. Syst. Evol. Microbiol.">
        <title>The Global Catalogue of Microorganisms (GCM) 10K type strain sequencing project: providing services to taxonomists for standard genome sequencing and annotation.</title>
        <authorList>
            <consortium name="The Broad Institute Genomics Platform"/>
            <consortium name="The Broad Institute Genome Sequencing Center for Infectious Disease"/>
            <person name="Wu L."/>
            <person name="Ma J."/>
        </authorList>
    </citation>
    <scope>NUCLEOTIDE SEQUENCE [LARGE SCALE GENOMIC DNA]</scope>
    <source>
        <strain evidence="2">CCTCC AB 2017081</strain>
    </source>
</reference>
<comment type="caution">
    <text evidence="1">The sequence shown here is derived from an EMBL/GenBank/DDBJ whole genome shotgun (WGS) entry which is preliminary data.</text>
</comment>
<dbReference type="RefSeq" id="WP_322472969.1">
    <property type="nucleotide sequence ID" value="NZ_JBHRZG010000016.1"/>
</dbReference>
<protein>
    <submittedName>
        <fullName evidence="1">Uncharacterized protein</fullName>
    </submittedName>
</protein>
<dbReference type="Proteomes" id="UP001595803">
    <property type="component" value="Unassembled WGS sequence"/>
</dbReference>
<evidence type="ECO:0000313" key="2">
    <source>
        <dbReference type="Proteomes" id="UP001595803"/>
    </source>
</evidence>
<proteinExistence type="predicted"/>
<sequence length="75" mass="7952">MVAVLIFIVLPLVLIVVAWRMKPLVPRDGRPGDAVGGSLVAGGMFGSHGLEPDPVSVPEDTDAVRFDLSDVKARE</sequence>
<accession>A0ABV7ZA99</accession>
<dbReference type="EMBL" id="JBHRZG010000016">
    <property type="protein sequence ID" value="MFC3833973.1"/>
    <property type="molecule type" value="Genomic_DNA"/>
</dbReference>
<keyword evidence="2" id="KW-1185">Reference proteome</keyword>